<evidence type="ECO:0000313" key="1">
    <source>
        <dbReference type="EMBL" id="CAG5067342.1"/>
    </source>
</evidence>
<reference evidence="1 2" key="1">
    <citation type="submission" date="2021-04" db="EMBL/GenBank/DDBJ databases">
        <authorList>
            <person name="Rodrigo-Torres L."/>
            <person name="Arahal R. D."/>
            <person name="Lucena T."/>
        </authorList>
    </citation>
    <scope>NUCLEOTIDE SEQUENCE [LARGE SCALE GENOMIC DNA]</scope>
    <source>
        <strain evidence="1 2">CECT 9623</strain>
    </source>
</reference>
<evidence type="ECO:0000313" key="2">
    <source>
        <dbReference type="Proteomes" id="UP000679725"/>
    </source>
</evidence>
<keyword evidence="2" id="KW-1185">Reference proteome</keyword>
<sequence length="292" mass="33714">MLLLAGCNTVVEPTDPPVLSEIPDKVVKMFSARFPNATETTIRIVEKDRLWEANYKVDSQRFYAGMDSTRILKRSRLIEGSIPDSILGYVNAAPSTGIMISNYQEEVESFYRNYDMFTARYRFQDKEYLMGWVPGSRSYMLRSEPFYKFEYPINSKADLPANIRAVLDSEPLLYHGGLVFIDEKNEKRYQVSASNGDGLPGGDYVFDNNGNLISVSYKPAKTFSSVEEAPENVRKYLDQLNVQYGFTFQMGYQMRITNGYWFYLSNSNRESLELILDENAKELERFHTKYVN</sequence>
<proteinExistence type="predicted"/>
<accession>A0ABM8UIP2</accession>
<gene>
    <name evidence="1" type="ORF">DYBT9623_00062</name>
</gene>
<comment type="caution">
    <text evidence="1">The sequence shown here is derived from an EMBL/GenBank/DDBJ whole genome shotgun (WGS) entry which is preliminary data.</text>
</comment>
<protein>
    <submittedName>
        <fullName evidence="1">Uncharacterized protein</fullName>
    </submittedName>
</protein>
<organism evidence="1 2">
    <name type="scientific">Dyadobacter linearis</name>
    <dbReference type="NCBI Taxonomy" id="2823330"/>
    <lineage>
        <taxon>Bacteria</taxon>
        <taxon>Pseudomonadati</taxon>
        <taxon>Bacteroidota</taxon>
        <taxon>Cytophagia</taxon>
        <taxon>Cytophagales</taxon>
        <taxon>Spirosomataceae</taxon>
        <taxon>Dyadobacter</taxon>
    </lineage>
</organism>
<dbReference type="RefSeq" id="WP_215231528.1">
    <property type="nucleotide sequence ID" value="NZ_CAJRAU010000001.1"/>
</dbReference>
<dbReference type="SUPFAM" id="SSF160574">
    <property type="entry name" value="BT0923-like"/>
    <property type="match status" value="1"/>
</dbReference>
<dbReference type="Proteomes" id="UP000679725">
    <property type="component" value="Unassembled WGS sequence"/>
</dbReference>
<dbReference type="EMBL" id="CAJRAU010000001">
    <property type="protein sequence ID" value="CAG5067342.1"/>
    <property type="molecule type" value="Genomic_DNA"/>
</dbReference>
<name>A0ABM8UIP2_9BACT</name>